<dbReference type="Pfam" id="PF20044">
    <property type="entry name" value="DUF6446"/>
    <property type="match status" value="1"/>
</dbReference>
<dbReference type="EMBL" id="JBALHR010000016">
    <property type="protein sequence ID" value="MEH7830073.1"/>
    <property type="molecule type" value="Genomic_DNA"/>
</dbReference>
<evidence type="ECO:0000313" key="4">
    <source>
        <dbReference type="Proteomes" id="UP001431963"/>
    </source>
</evidence>
<evidence type="ECO:0000256" key="1">
    <source>
        <dbReference type="SAM" id="MobiDB-lite"/>
    </source>
</evidence>
<dbReference type="Proteomes" id="UP001431963">
    <property type="component" value="Unassembled WGS sequence"/>
</dbReference>
<gene>
    <name evidence="3" type="ORF">V6590_18125</name>
</gene>
<feature type="compositionally biased region" description="Low complexity" evidence="1">
    <location>
        <begin position="165"/>
        <end position="182"/>
    </location>
</feature>
<feature type="region of interest" description="Disordered" evidence="1">
    <location>
        <begin position="160"/>
        <end position="182"/>
    </location>
</feature>
<keyword evidence="2" id="KW-0812">Transmembrane</keyword>
<dbReference type="InterPro" id="IPR045616">
    <property type="entry name" value="DUF6446"/>
</dbReference>
<sequence length="182" mass="19512">MNNGKIVGGGIVLISAIAGAAIYWLQVHAFYEPARFEPGGEIRLTPIIGDTPEVILAENVQGIDAQSSPLRFRACFQTPLSQAMLTETYRVYEDAVPLVAPGWFDCFDAEKIGLALERGEAIAFLSVADITRGVDRVVAVFPDGRAYAWHQLNDTLKVDPNASLEGPASSSPEQAPAAAPEN</sequence>
<accession>A0ABU8BZD6</accession>
<evidence type="ECO:0000313" key="3">
    <source>
        <dbReference type="EMBL" id="MEH7830073.1"/>
    </source>
</evidence>
<protein>
    <submittedName>
        <fullName evidence="3">DUF6446 family protein</fullName>
    </submittedName>
</protein>
<evidence type="ECO:0000256" key="2">
    <source>
        <dbReference type="SAM" id="Phobius"/>
    </source>
</evidence>
<keyword evidence="2" id="KW-0472">Membrane</keyword>
<feature type="transmembrane region" description="Helical" evidence="2">
    <location>
        <begin position="6"/>
        <end position="25"/>
    </location>
</feature>
<comment type="caution">
    <text evidence="3">The sequence shown here is derived from an EMBL/GenBank/DDBJ whole genome shotgun (WGS) entry which is preliminary data.</text>
</comment>
<keyword evidence="4" id="KW-1185">Reference proteome</keyword>
<name>A0ABU8BZD6_9RHOB</name>
<proteinExistence type="predicted"/>
<keyword evidence="2" id="KW-1133">Transmembrane helix</keyword>
<organism evidence="3 4">
    <name type="scientific">Gemmobacter denitrificans</name>
    <dbReference type="NCBI Taxonomy" id="3123040"/>
    <lineage>
        <taxon>Bacteria</taxon>
        <taxon>Pseudomonadati</taxon>
        <taxon>Pseudomonadota</taxon>
        <taxon>Alphaproteobacteria</taxon>
        <taxon>Rhodobacterales</taxon>
        <taxon>Paracoccaceae</taxon>
        <taxon>Gemmobacter</taxon>
    </lineage>
</organism>
<reference evidence="3" key="1">
    <citation type="submission" date="2024-02" db="EMBL/GenBank/DDBJ databases">
        <title>Genome sequences of strain Gemmobacter sp. JM10B15.</title>
        <authorList>
            <person name="Zhang M."/>
        </authorList>
    </citation>
    <scope>NUCLEOTIDE SEQUENCE</scope>
    <source>
        <strain evidence="3">JM10B15</strain>
    </source>
</reference>
<dbReference type="RefSeq" id="WP_335425100.1">
    <property type="nucleotide sequence ID" value="NZ_JBALHR010000016.1"/>
</dbReference>